<sequence length="795" mass="84395">MLTAGVGEPGRDETGRMPYISPSSAPPSPTGTSAAPPRAGPASATTASSTTTTTTITTTTTATTTAAGSAPVRRHGRHCSEPAVSFQRPSSSSYLHRHRRSPTIRAPVARLQQFEGGSQQGQQQQVHEAWTAPGTGMGLVLSPPESRSNSSDEEESKKLQVQGTSSLSSSASATTSTSTAAADKTNEGSGKGILIYSVPEQATQTPEQSDQDEEEMPQKPPMLRKKSGELVRPAIRLRQGRPLSMPGTPTFSKAVHFGAQLEEVRHFMQLDRPLAVSAGSSPVEEYDGDTEFPFTCSNAACSSSSALSTPSKDHWEARVTNFPSMLDDARLNKPVRLRRIQLCPDTHALLGTVAVANISYSKHVSARFTLDNWKTVSEVTAEYVHANAPCIDRDERVGFDTFSFSIELADQLRHGMQNKTLFLCLRYNVGGREFWDNNDDMNYQIVFSRRTSNSSTSGSSGSGSVGRDPLFRARMAKAKNARGGRAKPLSMVAMGMNLPMNMPITLPDNVKVAVKQQTQFEITASKPGDSDVDVDSEKEGWFPDPDSPTRKNKLRTNVFGDRYDFSASLTTSSSSGSGAGGAGAGSAGPARYGHKHSHSMPHLNMVESSSASASASASSPSTPSDSDESPSPVGEKRLSDFLSDRPNHQSQVYKELVDRYCFFGSTKSRRSGVSSKDGTGAEEVDEDTSTPTMPMSMSMSMSTSTATSLNMHHLTHRLSPGPGGHTPVSTSPSASTSASPSDTEGLATPPAPTSASTSTSTSVRPSFTFGRPRPASERGMPASPAPAPAPTAILG</sequence>
<accession>D4D4Y2</accession>
<feature type="region of interest" description="Disordered" evidence="1">
    <location>
        <begin position="569"/>
        <end position="646"/>
    </location>
</feature>
<dbReference type="GO" id="GO:0008157">
    <property type="term" value="F:protein phosphatase 1 binding"/>
    <property type="evidence" value="ECO:0007669"/>
    <property type="project" value="TreeGrafter"/>
</dbReference>
<organism evidence="3 4">
    <name type="scientific">Trichophyton verrucosum (strain HKI 0517)</name>
    <dbReference type="NCBI Taxonomy" id="663202"/>
    <lineage>
        <taxon>Eukaryota</taxon>
        <taxon>Fungi</taxon>
        <taxon>Dikarya</taxon>
        <taxon>Ascomycota</taxon>
        <taxon>Pezizomycotina</taxon>
        <taxon>Eurotiomycetes</taxon>
        <taxon>Eurotiomycetidae</taxon>
        <taxon>Onygenales</taxon>
        <taxon>Arthrodermataceae</taxon>
        <taxon>Trichophyton</taxon>
    </lineage>
</organism>
<gene>
    <name evidence="3" type="ORF">TRV_02150</name>
</gene>
<evidence type="ECO:0000313" key="3">
    <source>
        <dbReference type="EMBL" id="EFE43098.1"/>
    </source>
</evidence>
<feature type="compositionally biased region" description="Low complexity" evidence="1">
    <location>
        <begin position="729"/>
        <end position="741"/>
    </location>
</feature>
<name>D4D4Y2_TRIVH</name>
<feature type="compositionally biased region" description="Low complexity" evidence="1">
    <location>
        <begin position="753"/>
        <end position="762"/>
    </location>
</feature>
<dbReference type="AlphaFoldDB" id="D4D4Y2"/>
<feature type="compositionally biased region" description="Basic and acidic residues" evidence="1">
    <location>
        <begin position="634"/>
        <end position="646"/>
    </location>
</feature>
<feature type="compositionally biased region" description="Low complexity" evidence="1">
    <location>
        <begin position="112"/>
        <end position="125"/>
    </location>
</feature>
<dbReference type="InterPro" id="IPR005036">
    <property type="entry name" value="CBM21_dom"/>
</dbReference>
<dbReference type="PROSITE" id="PS51159">
    <property type="entry name" value="CBM21"/>
    <property type="match status" value="1"/>
</dbReference>
<feature type="compositionally biased region" description="Gly residues" evidence="1">
    <location>
        <begin position="577"/>
        <end position="586"/>
    </location>
</feature>
<dbReference type="KEGG" id="tve:TRV_02150"/>
<feature type="region of interest" description="Disordered" evidence="1">
    <location>
        <begin position="521"/>
        <end position="555"/>
    </location>
</feature>
<reference evidence="4" key="1">
    <citation type="journal article" date="2011" name="Genome Biol.">
        <title>Comparative and functional genomics provide insights into the pathogenicity of dermatophytic fungi.</title>
        <authorList>
            <person name="Burmester A."/>
            <person name="Shelest E."/>
            <person name="Gloeckner G."/>
            <person name="Heddergott C."/>
            <person name="Schindler S."/>
            <person name="Staib P."/>
            <person name="Heidel A."/>
            <person name="Felder M."/>
            <person name="Petzold A."/>
            <person name="Szafranski K."/>
            <person name="Feuermann M."/>
            <person name="Pedruzzi I."/>
            <person name="Priebe S."/>
            <person name="Groth M."/>
            <person name="Winkler R."/>
            <person name="Li W."/>
            <person name="Kniemeyer O."/>
            <person name="Schroeckh V."/>
            <person name="Hertweck C."/>
            <person name="Hube B."/>
            <person name="White T.C."/>
            <person name="Platzer M."/>
            <person name="Guthke R."/>
            <person name="Heitman J."/>
            <person name="Woestemeyer J."/>
            <person name="Zipfel P.F."/>
            <person name="Monod M."/>
            <person name="Brakhage A.A."/>
        </authorList>
    </citation>
    <scope>NUCLEOTIDE SEQUENCE [LARGE SCALE GENOMIC DNA]</scope>
    <source>
        <strain evidence="4">HKI 0517</strain>
    </source>
</reference>
<dbReference type="EMBL" id="ACYE01000114">
    <property type="protein sequence ID" value="EFE43098.1"/>
    <property type="molecule type" value="Genomic_DNA"/>
</dbReference>
<feature type="region of interest" description="Disordered" evidence="1">
    <location>
        <begin position="451"/>
        <end position="470"/>
    </location>
</feature>
<feature type="compositionally biased region" description="Low complexity" evidence="1">
    <location>
        <begin position="164"/>
        <end position="182"/>
    </location>
</feature>
<evidence type="ECO:0000259" key="2">
    <source>
        <dbReference type="PROSITE" id="PS51159"/>
    </source>
</evidence>
<dbReference type="GeneID" id="9582264"/>
<feature type="region of interest" description="Disordered" evidence="1">
    <location>
        <begin position="667"/>
        <end position="795"/>
    </location>
</feature>
<feature type="compositionally biased region" description="Low complexity" evidence="1">
    <location>
        <begin position="30"/>
        <end position="71"/>
    </location>
</feature>
<proteinExistence type="predicted"/>
<dbReference type="HOGENOM" id="CLU_012287_1_0_1"/>
<feature type="region of interest" description="Disordered" evidence="1">
    <location>
        <begin position="1"/>
        <end position="228"/>
    </location>
</feature>
<evidence type="ECO:0000313" key="4">
    <source>
        <dbReference type="Proteomes" id="UP000008383"/>
    </source>
</evidence>
<feature type="compositionally biased region" description="Low complexity" evidence="1">
    <location>
        <begin position="607"/>
        <end position="632"/>
    </location>
</feature>
<keyword evidence="4" id="KW-1185">Reference proteome</keyword>
<dbReference type="OrthoDB" id="1881at2759"/>
<dbReference type="PANTHER" id="PTHR12307">
    <property type="entry name" value="PROTEIN PHOSPHATASE 1 REGULATORY SUBUNIT"/>
    <property type="match status" value="1"/>
</dbReference>
<evidence type="ECO:0000256" key="1">
    <source>
        <dbReference type="SAM" id="MobiDB-lite"/>
    </source>
</evidence>
<dbReference type="GO" id="GO:2001069">
    <property type="term" value="F:glycogen binding"/>
    <property type="evidence" value="ECO:0007669"/>
    <property type="project" value="TreeGrafter"/>
</dbReference>
<dbReference type="PANTHER" id="PTHR12307:SF36">
    <property type="entry name" value="GLYCOGEN-BINDING SUBUNIT 76A"/>
    <property type="match status" value="1"/>
</dbReference>
<dbReference type="InterPro" id="IPR050782">
    <property type="entry name" value="PP1_regulatory_subunit_3"/>
</dbReference>
<feature type="domain" description="CBM21" evidence="2">
    <location>
        <begin position="327"/>
        <end position="446"/>
    </location>
</feature>
<dbReference type="Gene3D" id="2.60.40.2440">
    <property type="entry name" value="Carbohydrate binding type-21 domain"/>
    <property type="match status" value="1"/>
</dbReference>
<feature type="compositionally biased region" description="Low complexity" evidence="1">
    <location>
        <begin position="689"/>
        <end position="708"/>
    </location>
</feature>
<protein>
    <submittedName>
        <fullName evidence="3">Protein phosphatase regulatory subunit Gac1, putative</fullName>
    </submittedName>
</protein>
<dbReference type="Pfam" id="PF03370">
    <property type="entry name" value="CBM_21"/>
    <property type="match status" value="1"/>
</dbReference>
<comment type="caution">
    <text evidence="3">The sequence shown here is derived from an EMBL/GenBank/DDBJ whole genome shotgun (WGS) entry which is preliminary data.</text>
</comment>
<dbReference type="RefSeq" id="XP_003023716.1">
    <property type="nucleotide sequence ID" value="XM_003023670.1"/>
</dbReference>
<dbReference type="InterPro" id="IPR038175">
    <property type="entry name" value="CBM21_dom_sf"/>
</dbReference>
<dbReference type="GO" id="GO:0000164">
    <property type="term" value="C:protein phosphatase type 1 complex"/>
    <property type="evidence" value="ECO:0007669"/>
    <property type="project" value="TreeGrafter"/>
</dbReference>
<dbReference type="Proteomes" id="UP000008383">
    <property type="component" value="Unassembled WGS sequence"/>
</dbReference>
<dbReference type="GO" id="GO:0005979">
    <property type="term" value="P:regulation of glycogen biosynthetic process"/>
    <property type="evidence" value="ECO:0007669"/>
    <property type="project" value="TreeGrafter"/>
</dbReference>